<evidence type="ECO:0000256" key="6">
    <source>
        <dbReference type="HAMAP-Rule" id="MF_01007"/>
    </source>
</evidence>
<evidence type="ECO:0000313" key="7">
    <source>
        <dbReference type="EMBL" id="MES0873871.1"/>
    </source>
</evidence>
<evidence type="ECO:0000256" key="2">
    <source>
        <dbReference type="ARBA" id="ARBA00022552"/>
    </source>
</evidence>
<dbReference type="PIRSF" id="PIRSF004486">
    <property type="entry name" value="MraW"/>
    <property type="match status" value="1"/>
</dbReference>
<comment type="function">
    <text evidence="6">Specifically methylates the N4 position of cytidine in position 1402 (C1402) of 16S rRNA.</text>
</comment>
<comment type="catalytic activity">
    <reaction evidence="6">
        <text>cytidine(1402) in 16S rRNA + S-adenosyl-L-methionine = N(4)-methylcytidine(1402) in 16S rRNA + S-adenosyl-L-homocysteine + H(+)</text>
        <dbReference type="Rhea" id="RHEA:42928"/>
        <dbReference type="Rhea" id="RHEA-COMP:10286"/>
        <dbReference type="Rhea" id="RHEA-COMP:10287"/>
        <dbReference type="ChEBI" id="CHEBI:15378"/>
        <dbReference type="ChEBI" id="CHEBI:57856"/>
        <dbReference type="ChEBI" id="CHEBI:59789"/>
        <dbReference type="ChEBI" id="CHEBI:74506"/>
        <dbReference type="ChEBI" id="CHEBI:82748"/>
        <dbReference type="EC" id="2.1.1.199"/>
    </reaction>
</comment>
<dbReference type="SUPFAM" id="SSF81799">
    <property type="entry name" value="Putative methyltransferase TM0872, insert domain"/>
    <property type="match status" value="1"/>
</dbReference>
<dbReference type="Pfam" id="PF01795">
    <property type="entry name" value="Methyltransf_5"/>
    <property type="match status" value="1"/>
</dbReference>
<dbReference type="InterPro" id="IPR023397">
    <property type="entry name" value="SAM-dep_MeTrfase_MraW_recog"/>
</dbReference>
<comment type="similarity">
    <text evidence="1 6">Belongs to the methyltransferase superfamily. RsmH family.</text>
</comment>
<keyword evidence="3 6" id="KW-0489">Methyltransferase</keyword>
<feature type="binding site" evidence="6">
    <location>
        <position position="99"/>
    </location>
    <ligand>
        <name>S-adenosyl-L-methionine</name>
        <dbReference type="ChEBI" id="CHEBI:59789"/>
    </ligand>
</feature>
<evidence type="ECO:0000256" key="5">
    <source>
        <dbReference type="ARBA" id="ARBA00022691"/>
    </source>
</evidence>
<dbReference type="HAMAP" id="MF_01007">
    <property type="entry name" value="16SrRNA_methyltr_H"/>
    <property type="match status" value="1"/>
</dbReference>
<dbReference type="RefSeq" id="WP_352888748.1">
    <property type="nucleotide sequence ID" value="NZ_JBEPIJ010000006.1"/>
</dbReference>
<name>A0ABV2AAF8_9GAMM</name>
<dbReference type="InterPro" id="IPR002903">
    <property type="entry name" value="RsmH"/>
</dbReference>
<organism evidence="7 8">
    <name type="scientific">Sinimarinibacterium thermocellulolyticum</name>
    <dbReference type="NCBI Taxonomy" id="3170016"/>
    <lineage>
        <taxon>Bacteria</taxon>
        <taxon>Pseudomonadati</taxon>
        <taxon>Pseudomonadota</taxon>
        <taxon>Gammaproteobacteria</taxon>
        <taxon>Nevskiales</taxon>
        <taxon>Nevskiaceae</taxon>
        <taxon>Sinimarinibacterium</taxon>
    </lineage>
</organism>
<dbReference type="SUPFAM" id="SSF53335">
    <property type="entry name" value="S-adenosyl-L-methionine-dependent methyltransferases"/>
    <property type="match status" value="1"/>
</dbReference>
<dbReference type="GO" id="GO:0008168">
    <property type="term" value="F:methyltransferase activity"/>
    <property type="evidence" value="ECO:0007669"/>
    <property type="project" value="UniProtKB-KW"/>
</dbReference>
<evidence type="ECO:0000256" key="1">
    <source>
        <dbReference type="ARBA" id="ARBA00010396"/>
    </source>
</evidence>
<evidence type="ECO:0000256" key="4">
    <source>
        <dbReference type="ARBA" id="ARBA00022679"/>
    </source>
</evidence>
<dbReference type="Proteomes" id="UP001465331">
    <property type="component" value="Unassembled WGS sequence"/>
</dbReference>
<feature type="binding site" evidence="6">
    <location>
        <position position="121"/>
    </location>
    <ligand>
        <name>S-adenosyl-L-methionine</name>
        <dbReference type="ChEBI" id="CHEBI:59789"/>
    </ligand>
</feature>
<protein>
    <recommendedName>
        <fullName evidence="6">Ribosomal RNA small subunit methyltransferase H</fullName>
        <ecNumber evidence="6">2.1.1.199</ecNumber>
    </recommendedName>
    <alternativeName>
        <fullName evidence="6">16S rRNA m(4)C1402 methyltransferase</fullName>
    </alternativeName>
    <alternativeName>
        <fullName evidence="6">rRNA (cytosine-N(4)-)-methyltransferase RsmH</fullName>
    </alternativeName>
</protein>
<proteinExistence type="inferred from homology"/>
<evidence type="ECO:0000313" key="8">
    <source>
        <dbReference type="Proteomes" id="UP001465331"/>
    </source>
</evidence>
<keyword evidence="5 6" id="KW-0949">S-adenosyl-L-methionine</keyword>
<keyword evidence="8" id="KW-1185">Reference proteome</keyword>
<dbReference type="InterPro" id="IPR029063">
    <property type="entry name" value="SAM-dependent_MTases_sf"/>
</dbReference>
<gene>
    <name evidence="6 7" type="primary">rsmH</name>
    <name evidence="7" type="ORF">ABSH63_07640</name>
</gene>
<accession>A0ABV2AAF8</accession>
<feature type="binding site" evidence="6">
    <location>
        <begin position="53"/>
        <end position="55"/>
    </location>
    <ligand>
        <name>S-adenosyl-L-methionine</name>
        <dbReference type="ChEBI" id="CHEBI:59789"/>
    </ligand>
</feature>
<evidence type="ECO:0000256" key="3">
    <source>
        <dbReference type="ARBA" id="ARBA00022603"/>
    </source>
</evidence>
<dbReference type="Gene3D" id="1.10.150.170">
    <property type="entry name" value="Putative methyltransferase TM0872, insert domain"/>
    <property type="match status" value="1"/>
</dbReference>
<dbReference type="PANTHER" id="PTHR11265">
    <property type="entry name" value="S-ADENOSYL-METHYLTRANSFERASE MRAW"/>
    <property type="match status" value="1"/>
</dbReference>
<reference evidence="7 8" key="1">
    <citation type="submission" date="2024-06" db="EMBL/GenBank/DDBJ databases">
        <authorList>
            <person name="Li Z."/>
            <person name="Jiang Y."/>
        </authorList>
    </citation>
    <scope>NUCLEOTIDE SEQUENCE [LARGE SCALE GENOMIC DNA]</scope>
    <source>
        <strain evidence="7 8">HSW-8</strain>
    </source>
</reference>
<feature type="binding site" evidence="6">
    <location>
        <position position="128"/>
    </location>
    <ligand>
        <name>S-adenosyl-L-methionine</name>
        <dbReference type="ChEBI" id="CHEBI:59789"/>
    </ligand>
</feature>
<comment type="subcellular location">
    <subcellularLocation>
        <location evidence="6">Cytoplasm</location>
    </subcellularLocation>
</comment>
<keyword evidence="6" id="KW-0963">Cytoplasm</keyword>
<dbReference type="EMBL" id="JBEPIJ010000006">
    <property type="protein sequence ID" value="MES0873871.1"/>
    <property type="molecule type" value="Genomic_DNA"/>
</dbReference>
<dbReference type="NCBIfam" id="TIGR00006">
    <property type="entry name" value="16S rRNA (cytosine(1402)-N(4))-methyltransferase RsmH"/>
    <property type="match status" value="1"/>
</dbReference>
<dbReference type="GO" id="GO:0032259">
    <property type="term" value="P:methylation"/>
    <property type="evidence" value="ECO:0007669"/>
    <property type="project" value="UniProtKB-KW"/>
</dbReference>
<sequence length="329" mass="35476">MFDAAPAPFRIGAEAAVDLHRPVMLDEALAGLGLRSGALAPNPIYVDATFGRGGHSRAILERLAGCGVLHALDRDPAAVAHARAVFGGFPNFVIHHRNFADIGRLAQELGIAGRVDGVLMDLGVSSPQLDDAARGFSFAKDGPLDMRMDPQAGESAAAWLARAQEAEIAEVLWRFGEERNSRRIARRIVEARQRTPLTSTAQLAALIEGVQGPRSRVRGGKAGASRPRIHPATRSFQAIRIHVNRELQALECALDTVIDVLAPGGRLVVISFHSLEDRIVKHRLRDAARSDAPRLRLLGKQFPSDDECAANPRARSAVLRVAERLGGQP</sequence>
<feature type="binding site" evidence="6">
    <location>
        <position position="73"/>
    </location>
    <ligand>
        <name>S-adenosyl-L-methionine</name>
        <dbReference type="ChEBI" id="CHEBI:59789"/>
    </ligand>
</feature>
<dbReference type="PANTHER" id="PTHR11265:SF0">
    <property type="entry name" value="12S RRNA N4-METHYLCYTIDINE METHYLTRANSFERASE"/>
    <property type="match status" value="1"/>
</dbReference>
<comment type="caution">
    <text evidence="7">The sequence shown here is derived from an EMBL/GenBank/DDBJ whole genome shotgun (WGS) entry which is preliminary data.</text>
</comment>
<dbReference type="EC" id="2.1.1.199" evidence="6"/>
<keyword evidence="2 6" id="KW-0698">rRNA processing</keyword>
<keyword evidence="4 6" id="KW-0808">Transferase</keyword>
<dbReference type="Gene3D" id="3.40.50.150">
    <property type="entry name" value="Vaccinia Virus protein VP39"/>
    <property type="match status" value="1"/>
</dbReference>